<name>A0A0C2MJN4_THEKT</name>
<dbReference type="AlphaFoldDB" id="A0A0C2MJN4"/>
<keyword evidence="1" id="KW-0863">Zinc-finger</keyword>
<organism evidence="3 4">
    <name type="scientific">Thelohanellus kitauei</name>
    <name type="common">Myxosporean</name>
    <dbReference type="NCBI Taxonomy" id="669202"/>
    <lineage>
        <taxon>Eukaryota</taxon>
        <taxon>Metazoa</taxon>
        <taxon>Cnidaria</taxon>
        <taxon>Myxozoa</taxon>
        <taxon>Myxosporea</taxon>
        <taxon>Bivalvulida</taxon>
        <taxon>Platysporina</taxon>
        <taxon>Myxobolidae</taxon>
        <taxon>Thelohanellus</taxon>
    </lineage>
</organism>
<protein>
    <recommendedName>
        <fullName evidence="2">CCHC-type domain-containing protein</fullName>
    </recommendedName>
</protein>
<dbReference type="Gene3D" id="4.10.60.10">
    <property type="entry name" value="Zinc finger, CCHC-type"/>
    <property type="match status" value="1"/>
</dbReference>
<dbReference type="PROSITE" id="PS50158">
    <property type="entry name" value="ZF_CCHC"/>
    <property type="match status" value="1"/>
</dbReference>
<dbReference type="PANTHER" id="PTHR46888:SF1">
    <property type="entry name" value="RIBONUCLEASE H"/>
    <property type="match status" value="1"/>
</dbReference>
<keyword evidence="1" id="KW-0862">Zinc</keyword>
<comment type="caution">
    <text evidence="3">The sequence shown here is derived from an EMBL/GenBank/DDBJ whole genome shotgun (WGS) entry which is preliminary data.</text>
</comment>
<evidence type="ECO:0000313" key="3">
    <source>
        <dbReference type="EMBL" id="KII64550.1"/>
    </source>
</evidence>
<keyword evidence="1" id="KW-0479">Metal-binding</keyword>
<dbReference type="InterPro" id="IPR036875">
    <property type="entry name" value="Znf_CCHC_sf"/>
</dbReference>
<accession>A0A0C2MJN4</accession>
<feature type="domain" description="CCHC-type" evidence="2">
    <location>
        <begin position="222"/>
        <end position="236"/>
    </location>
</feature>
<dbReference type="EMBL" id="JWZT01004218">
    <property type="protein sequence ID" value="KII64550.1"/>
    <property type="molecule type" value="Genomic_DNA"/>
</dbReference>
<reference evidence="3 4" key="1">
    <citation type="journal article" date="2014" name="Genome Biol. Evol.">
        <title>The genome of the myxosporean Thelohanellus kitauei shows adaptations to nutrient acquisition within its fish host.</title>
        <authorList>
            <person name="Yang Y."/>
            <person name="Xiong J."/>
            <person name="Zhou Z."/>
            <person name="Huo F."/>
            <person name="Miao W."/>
            <person name="Ran C."/>
            <person name="Liu Y."/>
            <person name="Zhang J."/>
            <person name="Feng J."/>
            <person name="Wang M."/>
            <person name="Wang M."/>
            <person name="Wang L."/>
            <person name="Yao B."/>
        </authorList>
    </citation>
    <scope>NUCLEOTIDE SEQUENCE [LARGE SCALE GENOMIC DNA]</scope>
    <source>
        <strain evidence="3">Wuqing</strain>
    </source>
</reference>
<dbReference type="SMART" id="SM00343">
    <property type="entry name" value="ZnF_C2HC"/>
    <property type="match status" value="1"/>
</dbReference>
<dbReference type="Pfam" id="PF00098">
    <property type="entry name" value="zf-CCHC"/>
    <property type="match status" value="1"/>
</dbReference>
<keyword evidence="4" id="KW-1185">Reference proteome</keyword>
<dbReference type="PANTHER" id="PTHR46888">
    <property type="entry name" value="ZINC KNUCKLE DOMAINCONTAINING PROTEIN-RELATED"/>
    <property type="match status" value="1"/>
</dbReference>
<proteinExistence type="predicted"/>
<sequence length="283" mass="32951">MLNIIKNFSEGDFELWSWKFEKCMASMNKSSDEELAFHLAVFLEGVALKYFRSLDIKVQSSYKLAKQALHSRFLADPTQSSLALDHCEKSPLEGFESFGYRVKELVDRSYPGFGVPQREVLYLQNFLRKIDPELAEMLAAHEKAKTIDQAIAICIKKQNAKERYGAKTLNVVQPTGEDAIHKLSTEIENLKLKIEDLTKVREYEVDAIETRRPRNVQIYPLKCFFCNKIGHIKRDCINYQRSRQSGNRRGMISLFTYFHNDDKLPYFHSGYPRHRVIHVIDFT</sequence>
<dbReference type="OrthoDB" id="6118021at2759"/>
<dbReference type="Proteomes" id="UP000031668">
    <property type="component" value="Unassembled WGS sequence"/>
</dbReference>
<dbReference type="GO" id="GO:0008270">
    <property type="term" value="F:zinc ion binding"/>
    <property type="evidence" value="ECO:0007669"/>
    <property type="project" value="UniProtKB-KW"/>
</dbReference>
<dbReference type="SUPFAM" id="SSF57756">
    <property type="entry name" value="Retrovirus zinc finger-like domains"/>
    <property type="match status" value="1"/>
</dbReference>
<dbReference type="InterPro" id="IPR001878">
    <property type="entry name" value="Znf_CCHC"/>
</dbReference>
<evidence type="ECO:0000256" key="1">
    <source>
        <dbReference type="PROSITE-ProRule" id="PRU00047"/>
    </source>
</evidence>
<evidence type="ECO:0000259" key="2">
    <source>
        <dbReference type="PROSITE" id="PS50158"/>
    </source>
</evidence>
<dbReference type="GO" id="GO:0003676">
    <property type="term" value="F:nucleic acid binding"/>
    <property type="evidence" value="ECO:0007669"/>
    <property type="project" value="InterPro"/>
</dbReference>
<gene>
    <name evidence="3" type="ORF">RF11_13345</name>
</gene>
<evidence type="ECO:0000313" key="4">
    <source>
        <dbReference type="Proteomes" id="UP000031668"/>
    </source>
</evidence>